<accession>A0ABQ6ZJ43</accession>
<dbReference type="RefSeq" id="WP_162336913.1">
    <property type="nucleotide sequence ID" value="NZ_JBHSRQ010000008.1"/>
</dbReference>
<dbReference type="InterPro" id="IPR003749">
    <property type="entry name" value="ThiS/MoaD-like"/>
</dbReference>
<dbReference type="InterPro" id="IPR010035">
    <property type="entry name" value="Thi_S"/>
</dbReference>
<evidence type="ECO:0000313" key="1">
    <source>
        <dbReference type="EMBL" id="KAF1726129.1"/>
    </source>
</evidence>
<dbReference type="SUPFAM" id="SSF54285">
    <property type="entry name" value="MoaD/ThiS"/>
    <property type="match status" value="1"/>
</dbReference>
<comment type="caution">
    <text evidence="1">The sequence shown here is derived from an EMBL/GenBank/DDBJ whole genome shotgun (WGS) entry which is preliminary data.</text>
</comment>
<name>A0ABQ6ZJ43_9GAMM</name>
<dbReference type="InterPro" id="IPR016155">
    <property type="entry name" value="Mopterin_synth/thiamin_S_b"/>
</dbReference>
<dbReference type="Proteomes" id="UP000781710">
    <property type="component" value="Unassembled WGS sequence"/>
</dbReference>
<dbReference type="EMBL" id="PDWW01000005">
    <property type="protein sequence ID" value="KAF1726129.1"/>
    <property type="molecule type" value="Genomic_DNA"/>
</dbReference>
<dbReference type="NCBIfam" id="TIGR01683">
    <property type="entry name" value="thiS"/>
    <property type="match status" value="1"/>
</dbReference>
<organism evidence="1 2">
    <name type="scientific">Pseudoxanthomonas japonensis</name>
    <dbReference type="NCBI Taxonomy" id="69284"/>
    <lineage>
        <taxon>Bacteria</taxon>
        <taxon>Pseudomonadati</taxon>
        <taxon>Pseudomonadota</taxon>
        <taxon>Gammaproteobacteria</taxon>
        <taxon>Lysobacterales</taxon>
        <taxon>Lysobacteraceae</taxon>
        <taxon>Pseudoxanthomonas</taxon>
    </lineage>
</organism>
<keyword evidence="2" id="KW-1185">Reference proteome</keyword>
<dbReference type="PANTHER" id="PTHR34472:SF1">
    <property type="entry name" value="SULFUR CARRIER PROTEIN THIS"/>
    <property type="match status" value="1"/>
</dbReference>
<protein>
    <submittedName>
        <fullName evidence="1">Sulfur carrier protein ThiS</fullName>
    </submittedName>
</protein>
<dbReference type="InterPro" id="IPR012675">
    <property type="entry name" value="Beta-grasp_dom_sf"/>
</dbReference>
<dbReference type="CDD" id="cd00565">
    <property type="entry name" value="Ubl_ThiS"/>
    <property type="match status" value="1"/>
</dbReference>
<dbReference type="Gene3D" id="3.10.20.30">
    <property type="match status" value="1"/>
</dbReference>
<evidence type="ECO:0000313" key="2">
    <source>
        <dbReference type="Proteomes" id="UP000781710"/>
    </source>
</evidence>
<proteinExistence type="predicted"/>
<reference evidence="1 2" key="1">
    <citation type="submission" date="2017-10" db="EMBL/GenBank/DDBJ databases">
        <title>Whole genome sequencing of members of genus Pseudoxanthomonas.</title>
        <authorList>
            <person name="Kumar S."/>
            <person name="Bansal K."/>
            <person name="Kaur A."/>
            <person name="Patil P."/>
            <person name="Sharma S."/>
            <person name="Patil P.B."/>
        </authorList>
    </citation>
    <scope>NUCLEOTIDE SEQUENCE [LARGE SCALE GENOMIC DNA]</scope>
    <source>
        <strain evidence="1 2">DSM 17109</strain>
    </source>
</reference>
<dbReference type="PANTHER" id="PTHR34472">
    <property type="entry name" value="SULFUR CARRIER PROTEIN THIS"/>
    <property type="match status" value="1"/>
</dbReference>
<gene>
    <name evidence="1" type="ORF">CSC78_05480</name>
</gene>
<sequence length="66" mass="7026">MDIQLNGQPQALPEQSTIADLLHSQGLAERRVAIEVNGEIIPRGQHAQHALKAGDRVEIVHALGGG</sequence>
<dbReference type="Pfam" id="PF02597">
    <property type="entry name" value="ThiS"/>
    <property type="match status" value="1"/>
</dbReference>